<evidence type="ECO:0000256" key="1">
    <source>
        <dbReference type="SAM" id="MobiDB-lite"/>
    </source>
</evidence>
<dbReference type="PANTHER" id="PTHR46576">
    <property type="entry name" value="BROMO ADJACENT HOMOLOGY DOMAIN-CONTAINING 1 PROTEIN"/>
    <property type="match status" value="1"/>
</dbReference>
<reference evidence="3" key="2">
    <citation type="submission" date="2025-09" db="UniProtKB">
        <authorList>
            <consortium name="Ensembl"/>
        </authorList>
    </citation>
    <scope>IDENTIFICATION</scope>
</reference>
<dbReference type="PANTHER" id="PTHR46576:SF1">
    <property type="entry name" value="BROMO ADJACENT HOMOLOGY DOMAIN-CONTAINING 1 PROTEIN"/>
    <property type="match status" value="1"/>
</dbReference>
<feature type="compositionally biased region" description="Low complexity" evidence="1">
    <location>
        <begin position="617"/>
        <end position="632"/>
    </location>
</feature>
<feature type="region of interest" description="Disordered" evidence="1">
    <location>
        <begin position="291"/>
        <end position="319"/>
    </location>
</feature>
<dbReference type="Proteomes" id="UP000261640">
    <property type="component" value="Unplaced"/>
</dbReference>
<evidence type="ECO:0000313" key="3">
    <source>
        <dbReference type="Ensembl" id="ENSMAMP00000001301.1"/>
    </source>
</evidence>
<dbReference type="RefSeq" id="XP_026158399.1">
    <property type="nucleotide sequence ID" value="XM_026302614.2"/>
</dbReference>
<dbReference type="GO" id="GO:0045892">
    <property type="term" value="P:negative regulation of DNA-templated transcription"/>
    <property type="evidence" value="ECO:0007669"/>
    <property type="project" value="TreeGrafter"/>
</dbReference>
<dbReference type="GO" id="GO:0003682">
    <property type="term" value="F:chromatin binding"/>
    <property type="evidence" value="ECO:0007669"/>
    <property type="project" value="InterPro"/>
</dbReference>
<dbReference type="Ensembl" id="ENSMAMT00000001329.2">
    <property type="protein sequence ID" value="ENSMAMP00000001301.1"/>
    <property type="gene ID" value="ENSMAMG00000000945.2"/>
</dbReference>
<dbReference type="GO" id="GO:0000976">
    <property type="term" value="F:transcription cis-regulatory region binding"/>
    <property type="evidence" value="ECO:0007669"/>
    <property type="project" value="TreeGrafter"/>
</dbReference>
<dbReference type="Gene3D" id="2.30.30.490">
    <property type="match status" value="1"/>
</dbReference>
<feature type="compositionally biased region" description="Basic and acidic residues" evidence="1">
    <location>
        <begin position="301"/>
        <end position="317"/>
    </location>
</feature>
<dbReference type="CTD" id="22893"/>
<reference evidence="3" key="1">
    <citation type="submission" date="2025-08" db="UniProtKB">
        <authorList>
            <consortium name="Ensembl"/>
        </authorList>
    </citation>
    <scope>IDENTIFICATION</scope>
</reference>
<proteinExistence type="predicted"/>
<dbReference type="Pfam" id="PF01426">
    <property type="entry name" value="BAH"/>
    <property type="match status" value="1"/>
</dbReference>
<feature type="compositionally biased region" description="Basic and acidic residues" evidence="1">
    <location>
        <begin position="184"/>
        <end position="196"/>
    </location>
</feature>
<feature type="compositionally biased region" description="Basic residues" evidence="1">
    <location>
        <begin position="417"/>
        <end position="429"/>
    </location>
</feature>
<feature type="domain" description="BAH" evidence="2">
    <location>
        <begin position="702"/>
        <end position="856"/>
    </location>
</feature>
<name>A0A3Q3KV90_9TELE</name>
<organism evidence="3 4">
    <name type="scientific">Mastacembelus armatus</name>
    <name type="common">zig-zag eel</name>
    <dbReference type="NCBI Taxonomy" id="205130"/>
    <lineage>
        <taxon>Eukaryota</taxon>
        <taxon>Metazoa</taxon>
        <taxon>Chordata</taxon>
        <taxon>Craniata</taxon>
        <taxon>Vertebrata</taxon>
        <taxon>Euteleostomi</taxon>
        <taxon>Actinopterygii</taxon>
        <taxon>Neopterygii</taxon>
        <taxon>Teleostei</taxon>
        <taxon>Neoteleostei</taxon>
        <taxon>Acanthomorphata</taxon>
        <taxon>Anabantaria</taxon>
        <taxon>Synbranchiformes</taxon>
        <taxon>Mastacembelidae</taxon>
        <taxon>Mastacembelus</taxon>
    </lineage>
</organism>
<dbReference type="AlphaFoldDB" id="A0A3Q3KV90"/>
<feature type="region of interest" description="Disordered" evidence="1">
    <location>
        <begin position="177"/>
        <end position="198"/>
    </location>
</feature>
<dbReference type="SMART" id="SM00439">
    <property type="entry name" value="BAH"/>
    <property type="match status" value="1"/>
</dbReference>
<protein>
    <submittedName>
        <fullName evidence="3">Bromo adjacent homology domain containing 1</fullName>
    </submittedName>
</protein>
<dbReference type="GO" id="GO:0031507">
    <property type="term" value="P:heterochromatin formation"/>
    <property type="evidence" value="ECO:0007669"/>
    <property type="project" value="TreeGrafter"/>
</dbReference>
<sequence>MVKALRTQLLKCMKPQRERGGEKKGGGVKKGKERKNELRGKKKKDKRESRRRRKKTLAVDDGDALNCCVLLTRLEEKGVAGNRKNASKVWKQKSVKVKKKLHLRSTRRRTKPGLKKTSTANQQALEPKINQCDALLMCTTPVLEPRRRRMASLNAEAVNSLLFYRDDYLTSNLTKKRQPSNKALAKDSLTETEHRDHKTKTFLSGRKTVLKYKPRKQKQSVAETQNIDWLSLFAPTPRRQAGLTAATLLKLTSTSYGTKRQKKTESKLVTGNGAAAVTQDEVKGKPMCGEAMQTKRKAHPKHEEQLKHRKQGTEDPVHSQVDSSIQGCCTLCKTEPLDSEWKNGTGGQEHLKHALHCGSTLGFSLKPIKEEQVENEVSSCYCCSQERCVKYCHRLALFVQDKTLKEPDDGSLSDVFHHHHHHHHHHHQSPHSVGHPAAITISPHTYTCFPGYYVHFSHPDTSPSPMSPHSLCPNSGKRPKLLPSTGPQPSGITHPVYCCTSVEACYGEPCRINGYSAYASVIPAIARGGCSFNPTDCTKCNHSIKRDTYPSTLNDHHSSSSIPICPSPRILTGCPIPTVPPAGQSVPHVQTPLSDPSEPQPPLQVAKECPQSAKTPSGSRSGARGTGSISSAVCPRNRDKKQKLSSASVGGRTVAKQPKNGGQKTTNGWRPVGLPFQKEVFSVGEEPLVLRKCFEGVQRDGDLIRVRDTVLLKSGPRKKSLPYVAKISALWEDPESGELMMSLFWYYRPEHTQGGRNPSMHCENEIFASRHQDVNSVACIEDKCYVLTLAQYCRFCALVKRRREGVRDSATSLMVPPVVGNAMPTHHCVPDDVDPELVFFCRHVYDFRYGRLLKNLQ</sequence>
<keyword evidence="4" id="KW-1185">Reference proteome</keyword>
<dbReference type="PROSITE" id="PS51038">
    <property type="entry name" value="BAH"/>
    <property type="match status" value="1"/>
</dbReference>
<dbReference type="InterPro" id="IPR043151">
    <property type="entry name" value="BAH_sf"/>
</dbReference>
<feature type="compositionally biased region" description="Basic and acidic residues" evidence="1">
    <location>
        <begin position="15"/>
        <end position="25"/>
    </location>
</feature>
<dbReference type="InterPro" id="IPR053032">
    <property type="entry name" value="BAH_domain-containing"/>
</dbReference>
<feature type="region of interest" description="Disordered" evidence="1">
    <location>
        <begin position="13"/>
        <end position="56"/>
    </location>
</feature>
<evidence type="ECO:0000259" key="2">
    <source>
        <dbReference type="PROSITE" id="PS51038"/>
    </source>
</evidence>
<dbReference type="STRING" id="205130.ENSMAMP00000001314"/>
<dbReference type="GeneTree" id="ENSGT00390000003967"/>
<dbReference type="OrthoDB" id="1922186at2759"/>
<dbReference type="GO" id="GO:0005677">
    <property type="term" value="C:chromatin silencing complex"/>
    <property type="evidence" value="ECO:0007669"/>
    <property type="project" value="TreeGrafter"/>
</dbReference>
<evidence type="ECO:0000313" key="4">
    <source>
        <dbReference type="Proteomes" id="UP000261640"/>
    </source>
</evidence>
<feature type="region of interest" description="Disordered" evidence="1">
    <location>
        <begin position="410"/>
        <end position="434"/>
    </location>
</feature>
<feature type="compositionally biased region" description="Basic residues" evidence="1">
    <location>
        <begin position="40"/>
        <end position="56"/>
    </location>
</feature>
<feature type="region of interest" description="Disordered" evidence="1">
    <location>
        <begin position="576"/>
        <end position="671"/>
    </location>
</feature>
<dbReference type="CDD" id="cd04714">
    <property type="entry name" value="BAH_BAHCC1"/>
    <property type="match status" value="1"/>
</dbReference>
<dbReference type="GeneID" id="113127796"/>
<dbReference type="InParanoid" id="A0A3Q3KV90"/>
<dbReference type="InterPro" id="IPR001025">
    <property type="entry name" value="BAH_dom"/>
</dbReference>
<accession>A0A3Q3KV90</accession>